<evidence type="ECO:0000313" key="2">
    <source>
        <dbReference type="Proteomes" id="UP000019132"/>
    </source>
</evidence>
<sequence>MTTESREVETVAALIDIVSPSFNSSLQVEVMKQSGILQVFHKGLPVSRCYVKVYAKVLLPSSSTDDSSQKRSSPTVQYYKDGYTDLLGNFDCVGISGELITRVEQFSILTSHPKLGANVHQTDPPVLATTATAFQHQDTHEMLLY</sequence>
<proteinExistence type="predicted"/>
<accession>K3X8U6</accession>
<organism evidence="1 2">
    <name type="scientific">Globisporangium ultimum (strain ATCC 200006 / CBS 805.95 / DAOM BR144)</name>
    <name type="common">Pythium ultimum</name>
    <dbReference type="NCBI Taxonomy" id="431595"/>
    <lineage>
        <taxon>Eukaryota</taxon>
        <taxon>Sar</taxon>
        <taxon>Stramenopiles</taxon>
        <taxon>Oomycota</taxon>
        <taxon>Peronosporomycetes</taxon>
        <taxon>Pythiales</taxon>
        <taxon>Pythiaceae</taxon>
        <taxon>Globisporangium</taxon>
    </lineage>
</organism>
<dbReference type="eggNOG" id="ENOG502QT0W">
    <property type="taxonomic scope" value="Eukaryota"/>
</dbReference>
<dbReference type="STRING" id="431595.K3X8U6"/>
<evidence type="ECO:0000313" key="1">
    <source>
        <dbReference type="EnsemblProtists" id="PYU1_T013645"/>
    </source>
</evidence>
<reference evidence="2" key="1">
    <citation type="journal article" date="2010" name="Genome Biol.">
        <title>Genome sequence of the necrotrophic plant pathogen Pythium ultimum reveals original pathogenicity mechanisms and effector repertoire.</title>
        <authorList>
            <person name="Levesque C.A."/>
            <person name="Brouwer H."/>
            <person name="Cano L."/>
            <person name="Hamilton J.P."/>
            <person name="Holt C."/>
            <person name="Huitema E."/>
            <person name="Raffaele S."/>
            <person name="Robideau G.P."/>
            <person name="Thines M."/>
            <person name="Win J."/>
            <person name="Zerillo M.M."/>
            <person name="Beakes G.W."/>
            <person name="Boore J.L."/>
            <person name="Busam D."/>
            <person name="Dumas B."/>
            <person name="Ferriera S."/>
            <person name="Fuerstenberg S.I."/>
            <person name="Gachon C.M."/>
            <person name="Gaulin E."/>
            <person name="Govers F."/>
            <person name="Grenville-Briggs L."/>
            <person name="Horner N."/>
            <person name="Hostetler J."/>
            <person name="Jiang R.H."/>
            <person name="Johnson J."/>
            <person name="Krajaejun T."/>
            <person name="Lin H."/>
            <person name="Meijer H.J."/>
            <person name="Moore B."/>
            <person name="Morris P."/>
            <person name="Phuntmart V."/>
            <person name="Puiu D."/>
            <person name="Shetty J."/>
            <person name="Stajich J.E."/>
            <person name="Tripathy S."/>
            <person name="Wawra S."/>
            <person name="van West P."/>
            <person name="Whitty B.R."/>
            <person name="Coutinho P.M."/>
            <person name="Henrissat B."/>
            <person name="Martin F."/>
            <person name="Thomas P.D."/>
            <person name="Tyler B.M."/>
            <person name="De Vries R.P."/>
            <person name="Kamoun S."/>
            <person name="Yandell M."/>
            <person name="Tisserat N."/>
            <person name="Buell C.R."/>
        </authorList>
    </citation>
    <scope>NUCLEOTIDE SEQUENCE</scope>
    <source>
        <strain evidence="2">DAOM:BR144</strain>
    </source>
</reference>
<keyword evidence="2" id="KW-1185">Reference proteome</keyword>
<dbReference type="HOGENOM" id="CLU_149664_0_0_1"/>
<reference evidence="1" key="3">
    <citation type="submission" date="2015-02" db="UniProtKB">
        <authorList>
            <consortium name="EnsemblProtists"/>
        </authorList>
    </citation>
    <scope>IDENTIFICATION</scope>
    <source>
        <strain evidence="1">DAOM BR144</strain>
    </source>
</reference>
<protein>
    <submittedName>
        <fullName evidence="1">Uncharacterized protein</fullName>
    </submittedName>
</protein>
<name>K3X8U6_GLOUD</name>
<dbReference type="InParanoid" id="K3X8U6"/>
<dbReference type="Proteomes" id="UP000019132">
    <property type="component" value="Unassembled WGS sequence"/>
</dbReference>
<dbReference type="EMBL" id="GL376597">
    <property type="status" value="NOT_ANNOTATED_CDS"/>
    <property type="molecule type" value="Genomic_DNA"/>
</dbReference>
<dbReference type="EnsemblProtists" id="PYU1_T013645">
    <property type="protein sequence ID" value="PYU1_T013645"/>
    <property type="gene ID" value="PYU1_G013616"/>
</dbReference>
<dbReference type="VEuPathDB" id="FungiDB:PYU1_G013616"/>
<reference evidence="2" key="2">
    <citation type="submission" date="2010-04" db="EMBL/GenBank/DDBJ databases">
        <authorList>
            <person name="Buell R."/>
            <person name="Hamilton J."/>
            <person name="Hostetler J."/>
        </authorList>
    </citation>
    <scope>NUCLEOTIDE SEQUENCE [LARGE SCALE GENOMIC DNA]</scope>
    <source>
        <strain evidence="2">DAOM:BR144</strain>
    </source>
</reference>
<dbReference type="AlphaFoldDB" id="K3X8U6"/>